<dbReference type="AlphaFoldDB" id="A0A6A4GC61"/>
<reference evidence="1" key="1">
    <citation type="journal article" date="2019" name="Environ. Microbiol.">
        <title>Fungal ecological strategies reflected in gene transcription - a case study of two litter decomposers.</title>
        <authorList>
            <person name="Barbi F."/>
            <person name="Kohler A."/>
            <person name="Barry K."/>
            <person name="Baskaran P."/>
            <person name="Daum C."/>
            <person name="Fauchery L."/>
            <person name="Ihrmark K."/>
            <person name="Kuo A."/>
            <person name="LaButti K."/>
            <person name="Lipzen A."/>
            <person name="Morin E."/>
            <person name="Grigoriev I.V."/>
            <person name="Henrissat B."/>
            <person name="Lindahl B."/>
            <person name="Martin F."/>
        </authorList>
    </citation>
    <scope>NUCLEOTIDE SEQUENCE</scope>
    <source>
        <strain evidence="1">JB14</strain>
    </source>
</reference>
<sequence length="62" mass="6991">MLLCTVNTQHDCTRNPCAIETDAPVRQECEQTVLLKGCVDHRGNICDLVLNTAQMRDAKYIQ</sequence>
<feature type="non-terminal residue" evidence="1">
    <location>
        <position position="62"/>
    </location>
</feature>
<dbReference type="EMBL" id="ML770720">
    <property type="protein sequence ID" value="KAE9383081.1"/>
    <property type="molecule type" value="Genomic_DNA"/>
</dbReference>
<evidence type="ECO:0000313" key="1">
    <source>
        <dbReference type="EMBL" id="KAE9383081.1"/>
    </source>
</evidence>
<name>A0A6A4GC61_9AGAR</name>
<keyword evidence="2" id="KW-1185">Reference proteome</keyword>
<dbReference type="OrthoDB" id="3264327at2759"/>
<proteinExistence type="predicted"/>
<evidence type="ECO:0000313" key="2">
    <source>
        <dbReference type="Proteomes" id="UP000799118"/>
    </source>
</evidence>
<protein>
    <submittedName>
        <fullName evidence="1">Uncharacterized protein</fullName>
    </submittedName>
</protein>
<dbReference type="Proteomes" id="UP000799118">
    <property type="component" value="Unassembled WGS sequence"/>
</dbReference>
<accession>A0A6A4GC61</accession>
<organism evidence="1 2">
    <name type="scientific">Gymnopus androsaceus JB14</name>
    <dbReference type="NCBI Taxonomy" id="1447944"/>
    <lineage>
        <taxon>Eukaryota</taxon>
        <taxon>Fungi</taxon>
        <taxon>Dikarya</taxon>
        <taxon>Basidiomycota</taxon>
        <taxon>Agaricomycotina</taxon>
        <taxon>Agaricomycetes</taxon>
        <taxon>Agaricomycetidae</taxon>
        <taxon>Agaricales</taxon>
        <taxon>Marasmiineae</taxon>
        <taxon>Omphalotaceae</taxon>
        <taxon>Gymnopus</taxon>
    </lineage>
</organism>
<gene>
    <name evidence="1" type="ORF">BT96DRAFT_844587</name>
</gene>